<dbReference type="PANTHER" id="PTHR36571:SF2">
    <property type="entry name" value="PERIPLASMIC PROTEIN"/>
    <property type="match status" value="1"/>
</dbReference>
<evidence type="ECO:0000313" key="4">
    <source>
        <dbReference type="EMBL" id="BCU53592.1"/>
    </source>
</evidence>
<reference evidence="4" key="1">
    <citation type="submission" date="2021-04" db="EMBL/GenBank/DDBJ databases">
        <title>Difference and commonality of drug resistance evolution in various bacteria. and drug sensitivity profiles.</title>
        <authorList>
            <person name="Maeda T."/>
            <person name="Shibai A."/>
            <person name="Kawada K."/>
            <person name="Kotani H."/>
            <person name="Tarusawa Y."/>
            <person name="Tanabe K."/>
            <person name="Furusawa C."/>
        </authorList>
    </citation>
    <scope>NUCLEOTIDE SEQUENCE</scope>
    <source>
        <strain evidence="4">JCM 8580</strain>
    </source>
</reference>
<dbReference type="NCBIfam" id="TIGR00156">
    <property type="entry name" value="YgiW/YdeI family stress tolerance OB fold protein"/>
    <property type="match status" value="1"/>
</dbReference>
<dbReference type="SUPFAM" id="SSF101756">
    <property type="entry name" value="Hypothetical protein YgiW"/>
    <property type="match status" value="1"/>
</dbReference>
<organism evidence="4 5">
    <name type="scientific">Enterobacter kobei</name>
    <dbReference type="NCBI Taxonomy" id="208224"/>
    <lineage>
        <taxon>Bacteria</taxon>
        <taxon>Pseudomonadati</taxon>
        <taxon>Pseudomonadota</taxon>
        <taxon>Gammaproteobacteria</taxon>
        <taxon>Enterobacterales</taxon>
        <taxon>Enterobacteriaceae</taxon>
        <taxon>Enterobacter</taxon>
        <taxon>Enterobacter cloacae complex</taxon>
    </lineage>
</organism>
<gene>
    <name evidence="4" type="ORF">ENKO_01860</name>
</gene>
<dbReference type="Pfam" id="PF04076">
    <property type="entry name" value="BOF"/>
    <property type="match status" value="1"/>
</dbReference>
<evidence type="ECO:0000313" key="5">
    <source>
        <dbReference type="Proteomes" id="UP000682928"/>
    </source>
</evidence>
<dbReference type="Proteomes" id="UP000682928">
    <property type="component" value="Chromosome"/>
</dbReference>
<dbReference type="RefSeq" id="WP_088221097.1">
    <property type="nucleotide sequence ID" value="NZ_AP024590.1"/>
</dbReference>
<dbReference type="NCBIfam" id="NF033674">
    <property type="entry name" value="stress_OB_fold"/>
    <property type="match status" value="1"/>
</dbReference>
<feature type="signal peptide" evidence="3">
    <location>
        <begin position="1"/>
        <end position="20"/>
    </location>
</feature>
<dbReference type="PANTHER" id="PTHR36571">
    <property type="entry name" value="PROTEIN YGIW"/>
    <property type="match status" value="1"/>
</dbReference>
<dbReference type="NCBIfam" id="NF007471">
    <property type="entry name" value="PRK10053.1"/>
    <property type="match status" value="1"/>
</dbReference>
<dbReference type="InterPro" id="IPR036700">
    <property type="entry name" value="BOBF_sf"/>
</dbReference>
<feature type="region of interest" description="Disordered" evidence="2">
    <location>
        <begin position="24"/>
        <end position="44"/>
    </location>
</feature>
<keyword evidence="1 3" id="KW-0732">Signal</keyword>
<feature type="chain" id="PRO_5041695264" evidence="3">
    <location>
        <begin position="21"/>
        <end position="132"/>
    </location>
</feature>
<proteinExistence type="predicted"/>
<name>A0AA86M6R3_9ENTR</name>
<dbReference type="AlphaFoldDB" id="A0AA86M6R3"/>
<protein>
    <submittedName>
        <fullName evidence="4">TIGR00156 family protein</fullName>
    </submittedName>
</protein>
<evidence type="ECO:0000256" key="3">
    <source>
        <dbReference type="SAM" id="SignalP"/>
    </source>
</evidence>
<dbReference type="Gene3D" id="2.40.50.200">
    <property type="entry name" value="Bacterial OB-fold"/>
    <property type="match status" value="1"/>
</dbReference>
<evidence type="ECO:0000256" key="2">
    <source>
        <dbReference type="SAM" id="MobiDB-lite"/>
    </source>
</evidence>
<sequence>MRKMIVAATVAALFALPALADDKPDLNTDEAPKPAHQLDDGYRGAEDARSMTIDHAKEMHDDASVTFRGNLIAKKGNDIYTFRDKTGEIDAYIPMAVFKDREVSPDQLISITGSLDKKQKPLRVKVSRLQKE</sequence>
<evidence type="ECO:0000256" key="1">
    <source>
        <dbReference type="ARBA" id="ARBA00022729"/>
    </source>
</evidence>
<dbReference type="InterPro" id="IPR016052">
    <property type="entry name" value="YgiW/YdeI"/>
</dbReference>
<accession>A0AA86M6R3</accession>
<dbReference type="EMBL" id="AP024590">
    <property type="protein sequence ID" value="BCU53592.1"/>
    <property type="molecule type" value="Genomic_DNA"/>
</dbReference>
<dbReference type="InterPro" id="IPR005220">
    <property type="entry name" value="CarO-like"/>
</dbReference>